<feature type="transmembrane region" description="Helical" evidence="6">
    <location>
        <begin position="708"/>
        <end position="726"/>
    </location>
</feature>
<dbReference type="Pfam" id="PF02687">
    <property type="entry name" value="FtsX"/>
    <property type="match status" value="2"/>
</dbReference>
<dbReference type="PANTHER" id="PTHR30572">
    <property type="entry name" value="MEMBRANE COMPONENT OF TRANSPORTER-RELATED"/>
    <property type="match status" value="1"/>
</dbReference>
<dbReference type="InterPro" id="IPR003838">
    <property type="entry name" value="ABC3_permease_C"/>
</dbReference>
<feature type="domain" description="ABC3 transporter permease C-terminal" evidence="7">
    <location>
        <begin position="659"/>
        <end position="772"/>
    </location>
</feature>
<dbReference type="EMBL" id="JACOOJ010000016">
    <property type="protein sequence ID" value="MBC5633159.1"/>
    <property type="molecule type" value="Genomic_DNA"/>
</dbReference>
<dbReference type="Proteomes" id="UP000651475">
    <property type="component" value="Unassembled WGS sequence"/>
</dbReference>
<accession>A0ABR7DNZ6</accession>
<feature type="domain" description="ABC3 transporter permease C-terminal" evidence="7">
    <location>
        <begin position="282"/>
        <end position="395"/>
    </location>
</feature>
<comment type="subcellular location">
    <subcellularLocation>
        <location evidence="1">Cell membrane</location>
        <topology evidence="1">Multi-pass membrane protein</topology>
    </subcellularLocation>
</comment>
<dbReference type="PANTHER" id="PTHR30572:SF18">
    <property type="entry name" value="ABC-TYPE MACROLIDE FAMILY EXPORT SYSTEM PERMEASE COMPONENT 2"/>
    <property type="match status" value="1"/>
</dbReference>
<feature type="transmembrane region" description="Helical" evidence="6">
    <location>
        <begin position="738"/>
        <end position="766"/>
    </location>
</feature>
<feature type="domain" description="MacB-like periplasmic core" evidence="8">
    <location>
        <begin position="23"/>
        <end position="234"/>
    </location>
</feature>
<protein>
    <submittedName>
        <fullName evidence="9">ABC transporter permease</fullName>
    </submittedName>
</protein>
<feature type="transmembrane region" description="Helical" evidence="6">
    <location>
        <begin position="370"/>
        <end position="395"/>
    </location>
</feature>
<keyword evidence="3 6" id="KW-0812">Transmembrane</keyword>
<evidence type="ECO:0000259" key="7">
    <source>
        <dbReference type="Pfam" id="PF02687"/>
    </source>
</evidence>
<dbReference type="RefSeq" id="WP_186929903.1">
    <property type="nucleotide sequence ID" value="NZ_JACOOJ010000016.1"/>
</dbReference>
<feature type="transmembrane region" description="Helical" evidence="6">
    <location>
        <begin position="20"/>
        <end position="41"/>
    </location>
</feature>
<dbReference type="Pfam" id="PF12704">
    <property type="entry name" value="MacB_PCD"/>
    <property type="match status" value="1"/>
</dbReference>
<evidence type="ECO:0000256" key="2">
    <source>
        <dbReference type="ARBA" id="ARBA00022475"/>
    </source>
</evidence>
<evidence type="ECO:0000313" key="10">
    <source>
        <dbReference type="Proteomes" id="UP000651475"/>
    </source>
</evidence>
<evidence type="ECO:0000256" key="5">
    <source>
        <dbReference type="ARBA" id="ARBA00023136"/>
    </source>
</evidence>
<organism evidence="9 10">
    <name type="scientific">Parabacteroides hominis</name>
    <dbReference type="NCBI Taxonomy" id="2763057"/>
    <lineage>
        <taxon>Bacteria</taxon>
        <taxon>Pseudomonadati</taxon>
        <taxon>Bacteroidota</taxon>
        <taxon>Bacteroidia</taxon>
        <taxon>Bacteroidales</taxon>
        <taxon>Tannerellaceae</taxon>
        <taxon>Parabacteroides</taxon>
    </lineage>
</organism>
<keyword evidence="10" id="KW-1185">Reference proteome</keyword>
<sequence length="779" mass="86559">MKQLFYTISYLKNAWGNNLIKVFTLTLGLAIGLILFARISFDLSYDKFLPDAENIYQVQMIYTTGVGTNTSHSTEQCYSFQPIAPTMPLEIPGVVAGTSTTGNGERVIFDGENRYTVRGILADTMFFKTLPFKILSGDDMGLKTGGNVFLSESLSRRIFKGEDPIGKVLFNDKKQKSALTVVGTFEDVPENSHLDFDIIYSIANSSRNSWDGGDGYVGYVRLQANADLKEINENAIPAMLERHMDRESMKKNGYMFDCYLKPVTTLHTDNKETKLTLLVLSILATLILVSVSLNYVMMSISSLATRSRTMAIYKSNGASSGNIFMMNLSETVILILVSLVCTALLILAGGDWITELTGVTLGSLFAGRQLLVSLGLVLLVVVLSGVVPARIFSAIPVTQAFRFYNYSKRGWKQGLLGVQIACAAFMLMFLGIILMQYNRILDKDMGYEPDNLVFCELDSIPAARQEMVRTELMRSPEVENITFSGQLVCNFFSGTPLIDPETQEALTTLRFEFADSCYVNTIGLNIMQGGNIPTRLGGDPIPALVNKRFLEVLRWEDNPVGRVYKCKGLFDVVISGVLDDFIVGSIFTPQTPVVIVGLGGWNSFYMNIRLREMSPESFTMLENRLRELLPDQDIVLTTYRDKLHESYRDTERFRNSVAVAAVFMLLITLMGLVGYVSDEIRRRSKEIAIRKVNGATAVDVLNLLLRNILLIGLPAVIIGLTGTYLAGNEWLENFPEKISLNAFIFILGGLALLAVIGFCVVLRSWYVANENPVKSIKSE</sequence>
<feature type="transmembrane region" description="Helical" evidence="6">
    <location>
        <begin position="415"/>
        <end position="435"/>
    </location>
</feature>
<dbReference type="InterPro" id="IPR025857">
    <property type="entry name" value="MacB_PCD"/>
</dbReference>
<reference evidence="9 10" key="1">
    <citation type="submission" date="2020-08" db="EMBL/GenBank/DDBJ databases">
        <title>Genome public.</title>
        <authorList>
            <person name="Liu C."/>
            <person name="Sun Q."/>
        </authorList>
    </citation>
    <scope>NUCLEOTIDE SEQUENCE [LARGE SCALE GENOMIC DNA]</scope>
    <source>
        <strain evidence="9 10">NSJ-79</strain>
    </source>
</reference>
<dbReference type="InterPro" id="IPR050250">
    <property type="entry name" value="Macrolide_Exporter_MacB"/>
</dbReference>
<feature type="transmembrane region" description="Helical" evidence="6">
    <location>
        <begin position="331"/>
        <end position="349"/>
    </location>
</feature>
<evidence type="ECO:0000256" key="3">
    <source>
        <dbReference type="ARBA" id="ARBA00022692"/>
    </source>
</evidence>
<feature type="transmembrane region" description="Helical" evidence="6">
    <location>
        <begin position="275"/>
        <end position="297"/>
    </location>
</feature>
<gene>
    <name evidence="9" type="ORF">H8S65_10315</name>
</gene>
<evidence type="ECO:0000256" key="4">
    <source>
        <dbReference type="ARBA" id="ARBA00022989"/>
    </source>
</evidence>
<keyword evidence="5 6" id="KW-0472">Membrane</keyword>
<evidence type="ECO:0000256" key="6">
    <source>
        <dbReference type="SAM" id="Phobius"/>
    </source>
</evidence>
<comment type="caution">
    <text evidence="9">The sequence shown here is derived from an EMBL/GenBank/DDBJ whole genome shotgun (WGS) entry which is preliminary data.</text>
</comment>
<evidence type="ECO:0000259" key="8">
    <source>
        <dbReference type="Pfam" id="PF12704"/>
    </source>
</evidence>
<feature type="transmembrane region" description="Helical" evidence="6">
    <location>
        <begin position="657"/>
        <end position="676"/>
    </location>
</feature>
<keyword evidence="2" id="KW-1003">Cell membrane</keyword>
<evidence type="ECO:0000256" key="1">
    <source>
        <dbReference type="ARBA" id="ARBA00004651"/>
    </source>
</evidence>
<evidence type="ECO:0000313" key="9">
    <source>
        <dbReference type="EMBL" id="MBC5633159.1"/>
    </source>
</evidence>
<name>A0ABR7DNZ6_9BACT</name>
<keyword evidence="4 6" id="KW-1133">Transmembrane helix</keyword>
<proteinExistence type="predicted"/>